<feature type="chain" id="PRO_5026677466" evidence="5">
    <location>
        <begin position="22"/>
        <end position="241"/>
    </location>
</feature>
<protein>
    <submittedName>
        <fullName evidence="8">Alpha-crystallin B chain-like</fullName>
    </submittedName>
</protein>
<dbReference type="PANTHER" id="PTHR45640:SF13">
    <property type="entry name" value="HEAT SHOCK PROTEIN 22-RELATED"/>
    <property type="match status" value="1"/>
</dbReference>
<evidence type="ECO:0000259" key="6">
    <source>
        <dbReference type="PROSITE" id="PS01031"/>
    </source>
</evidence>
<comment type="similarity">
    <text evidence="2 3">Belongs to the small heat shock protein (HSP20) family.</text>
</comment>
<dbReference type="PANTHER" id="PTHR45640">
    <property type="entry name" value="HEAT SHOCK PROTEIN HSP-12.2-RELATED"/>
    <property type="match status" value="1"/>
</dbReference>
<evidence type="ECO:0000313" key="7">
    <source>
        <dbReference type="Proteomes" id="UP000504629"/>
    </source>
</evidence>
<dbReference type="Pfam" id="PF00011">
    <property type="entry name" value="HSP20"/>
    <property type="match status" value="1"/>
</dbReference>
<name>A0A6J2K1Z3_BOMMA</name>
<dbReference type="GO" id="GO:0042026">
    <property type="term" value="P:protein refolding"/>
    <property type="evidence" value="ECO:0007669"/>
    <property type="project" value="TreeGrafter"/>
</dbReference>
<dbReference type="InterPro" id="IPR002068">
    <property type="entry name" value="A-crystallin/Hsp20_dom"/>
</dbReference>
<keyword evidence="5" id="KW-0732">Signal</keyword>
<feature type="compositionally biased region" description="Polar residues" evidence="4">
    <location>
        <begin position="186"/>
        <end position="196"/>
    </location>
</feature>
<keyword evidence="1" id="KW-0346">Stress response</keyword>
<evidence type="ECO:0000256" key="2">
    <source>
        <dbReference type="PROSITE-ProRule" id="PRU00285"/>
    </source>
</evidence>
<dbReference type="GO" id="GO:0009408">
    <property type="term" value="P:response to heat"/>
    <property type="evidence" value="ECO:0007669"/>
    <property type="project" value="TreeGrafter"/>
</dbReference>
<sequence length="241" mass="26557">MFSPRLFAVFIAFAGFATVTALPARDKEVIAQPVTITDDQFTFPWLNLSPFSLFAPLWKLIPTFVDIGPRIYADDDKFKVVVNVKDYKKDNLKVKVKGDFIFVQGSQEAKEDDHDVFASQFFHTYSLPVNSSAADVTAELTSDGYLVVTAPISENVDKTKNTERVVPIVETGAPYKKDEPVEKTTVETLDVSTTQEPKTSAPAVVTAAPEPEEKKEPTTPSELDEATEKDNVIPHGNEVSA</sequence>
<evidence type="ECO:0000256" key="1">
    <source>
        <dbReference type="ARBA" id="ARBA00023016"/>
    </source>
</evidence>
<keyword evidence="7" id="KW-1185">Reference proteome</keyword>
<dbReference type="GO" id="GO:0051082">
    <property type="term" value="F:unfolded protein binding"/>
    <property type="evidence" value="ECO:0007669"/>
    <property type="project" value="TreeGrafter"/>
</dbReference>
<dbReference type="OrthoDB" id="6716593at2759"/>
<proteinExistence type="inferred from homology"/>
<feature type="region of interest" description="Disordered" evidence="4">
    <location>
        <begin position="179"/>
        <end position="241"/>
    </location>
</feature>
<gene>
    <name evidence="8" type="primary">LOC114247472</name>
</gene>
<accession>A0A6J2K1Z3</accession>
<dbReference type="AlphaFoldDB" id="A0A6J2K1Z3"/>
<dbReference type="KEGG" id="bman:114247472"/>
<dbReference type="Gene3D" id="2.60.40.790">
    <property type="match status" value="1"/>
</dbReference>
<dbReference type="PROSITE" id="PS01031">
    <property type="entry name" value="SHSP"/>
    <property type="match status" value="1"/>
</dbReference>
<evidence type="ECO:0000256" key="5">
    <source>
        <dbReference type="SAM" id="SignalP"/>
    </source>
</evidence>
<dbReference type="InterPro" id="IPR001436">
    <property type="entry name" value="Alpha-crystallin/sHSP_animal"/>
</dbReference>
<evidence type="ECO:0000313" key="8">
    <source>
        <dbReference type="RefSeq" id="XP_028036256.1"/>
    </source>
</evidence>
<reference evidence="8" key="1">
    <citation type="submission" date="2025-08" db="UniProtKB">
        <authorList>
            <consortium name="RefSeq"/>
        </authorList>
    </citation>
    <scope>IDENTIFICATION</scope>
    <source>
        <tissue evidence="8">Silk gland</tissue>
    </source>
</reference>
<evidence type="ECO:0000256" key="3">
    <source>
        <dbReference type="RuleBase" id="RU003616"/>
    </source>
</evidence>
<dbReference type="GO" id="GO:0005634">
    <property type="term" value="C:nucleus"/>
    <property type="evidence" value="ECO:0007669"/>
    <property type="project" value="TreeGrafter"/>
</dbReference>
<feature type="compositionally biased region" description="Low complexity" evidence="4">
    <location>
        <begin position="197"/>
        <end position="209"/>
    </location>
</feature>
<feature type="domain" description="SHSP" evidence="6">
    <location>
        <begin position="60"/>
        <end position="171"/>
    </location>
</feature>
<feature type="signal peptide" evidence="5">
    <location>
        <begin position="1"/>
        <end position="21"/>
    </location>
</feature>
<dbReference type="RefSeq" id="XP_028036256.1">
    <property type="nucleotide sequence ID" value="XM_028180455.1"/>
</dbReference>
<dbReference type="GeneID" id="114247472"/>
<organism evidence="7 8">
    <name type="scientific">Bombyx mandarina</name>
    <name type="common">Wild silk moth</name>
    <name type="synonym">Wild silkworm</name>
    <dbReference type="NCBI Taxonomy" id="7092"/>
    <lineage>
        <taxon>Eukaryota</taxon>
        <taxon>Metazoa</taxon>
        <taxon>Ecdysozoa</taxon>
        <taxon>Arthropoda</taxon>
        <taxon>Hexapoda</taxon>
        <taxon>Insecta</taxon>
        <taxon>Pterygota</taxon>
        <taxon>Neoptera</taxon>
        <taxon>Endopterygota</taxon>
        <taxon>Lepidoptera</taxon>
        <taxon>Glossata</taxon>
        <taxon>Ditrysia</taxon>
        <taxon>Bombycoidea</taxon>
        <taxon>Bombycidae</taxon>
        <taxon>Bombycinae</taxon>
        <taxon>Bombyx</taxon>
    </lineage>
</organism>
<dbReference type="GO" id="GO:0005737">
    <property type="term" value="C:cytoplasm"/>
    <property type="evidence" value="ECO:0007669"/>
    <property type="project" value="TreeGrafter"/>
</dbReference>
<dbReference type="PRINTS" id="PR00299">
    <property type="entry name" value="ACRYSTALLIN"/>
</dbReference>
<dbReference type="SUPFAM" id="SSF49764">
    <property type="entry name" value="HSP20-like chaperones"/>
    <property type="match status" value="1"/>
</dbReference>
<dbReference type="Proteomes" id="UP000504629">
    <property type="component" value="Unplaced"/>
</dbReference>
<dbReference type="CDD" id="cd06526">
    <property type="entry name" value="metazoan_ACD"/>
    <property type="match status" value="1"/>
</dbReference>
<dbReference type="InterPro" id="IPR008978">
    <property type="entry name" value="HSP20-like_chaperone"/>
</dbReference>
<evidence type="ECO:0000256" key="4">
    <source>
        <dbReference type="SAM" id="MobiDB-lite"/>
    </source>
</evidence>